<keyword evidence="5" id="KW-0009">Actin-binding</keyword>
<dbReference type="InterPro" id="IPR028458">
    <property type="entry name" value="Twinfilin"/>
</dbReference>
<comment type="subcellular location">
    <subcellularLocation>
        <location evidence="1">Cytoplasm</location>
        <location evidence="1">Cytoskeleton</location>
    </subcellularLocation>
</comment>
<comment type="subunit">
    <text evidence="7">Interacts with G-actin; ADP-actin form.</text>
</comment>
<evidence type="ECO:0000256" key="7">
    <source>
        <dbReference type="ARBA" id="ARBA00038532"/>
    </source>
</evidence>
<dbReference type="GeneID" id="106464890"/>
<feature type="region of interest" description="Disordered" evidence="8">
    <location>
        <begin position="227"/>
        <end position="257"/>
    </location>
</feature>
<evidence type="ECO:0000256" key="1">
    <source>
        <dbReference type="ARBA" id="ARBA00004245"/>
    </source>
</evidence>
<evidence type="ECO:0000256" key="8">
    <source>
        <dbReference type="SAM" id="MobiDB-lite"/>
    </source>
</evidence>
<dbReference type="SMART" id="SM00102">
    <property type="entry name" value="ADF"/>
    <property type="match status" value="1"/>
</dbReference>
<accession>A0ABM1BER8</accession>
<keyword evidence="10" id="KW-1185">Reference proteome</keyword>
<reference evidence="11" key="1">
    <citation type="submission" date="2025-08" db="UniProtKB">
        <authorList>
            <consortium name="RefSeq"/>
        </authorList>
    </citation>
    <scope>IDENTIFICATION</scope>
    <source>
        <tissue evidence="11">Muscle</tissue>
    </source>
</reference>
<evidence type="ECO:0000313" key="10">
    <source>
        <dbReference type="Proteomes" id="UP000694941"/>
    </source>
</evidence>
<dbReference type="PROSITE" id="PS51263">
    <property type="entry name" value="ADF_H"/>
    <property type="match status" value="2"/>
</dbReference>
<evidence type="ECO:0000256" key="3">
    <source>
        <dbReference type="ARBA" id="ARBA00022490"/>
    </source>
</evidence>
<sequence length="257" mass="29097">VREKMLYASTKATLKKEFGGSYIKYELFATTKEDASLHGYHKYLRAEKGPAPLTPAEEELQSIKRNESGVGIGIDTKHQTLQGVAFPTSDDAASALFDMKEGLVNYVQLSIDLDKEEINLEIKDQTDVQQLAGKMPADHARYHLFVFPHSHEGDFLQSVVFIYSMPGYNCSVKERMLYSSCKNPLLEFIEDKVGICIAKKLEIDDPKEITEGFLYDEIHPKKNIYRQKFAKPKGPGNRGARRLIRSKNDDVNQEDSS</sequence>
<protein>
    <submittedName>
        <fullName evidence="11">Twinfilin-1-like</fullName>
    </submittedName>
</protein>
<dbReference type="Proteomes" id="UP000694941">
    <property type="component" value="Unplaced"/>
</dbReference>
<name>A0ABM1BER8_LIMPO</name>
<dbReference type="RefSeq" id="XP_013780515.1">
    <property type="nucleotide sequence ID" value="XM_013925061.2"/>
</dbReference>
<keyword evidence="3" id="KW-0963">Cytoplasm</keyword>
<evidence type="ECO:0000256" key="6">
    <source>
        <dbReference type="ARBA" id="ARBA00023212"/>
    </source>
</evidence>
<evidence type="ECO:0000256" key="2">
    <source>
        <dbReference type="ARBA" id="ARBA00009557"/>
    </source>
</evidence>
<proteinExistence type="inferred from homology"/>
<feature type="domain" description="ADF-H" evidence="9">
    <location>
        <begin position="83"/>
        <end position="219"/>
    </location>
</feature>
<evidence type="ECO:0000256" key="4">
    <source>
        <dbReference type="ARBA" id="ARBA00022737"/>
    </source>
</evidence>
<dbReference type="Gene3D" id="3.40.20.10">
    <property type="entry name" value="Severin"/>
    <property type="match status" value="2"/>
</dbReference>
<dbReference type="PANTHER" id="PTHR13759:SF1">
    <property type="entry name" value="TWINFILIN"/>
    <property type="match status" value="1"/>
</dbReference>
<dbReference type="InterPro" id="IPR029006">
    <property type="entry name" value="ADF-H/Gelsolin-like_dom_sf"/>
</dbReference>
<dbReference type="InterPro" id="IPR002108">
    <property type="entry name" value="ADF-H"/>
</dbReference>
<feature type="domain" description="ADF-H" evidence="9">
    <location>
        <begin position="1"/>
        <end position="45"/>
    </location>
</feature>
<dbReference type="PANTHER" id="PTHR13759">
    <property type="entry name" value="TWINFILIN"/>
    <property type="match status" value="1"/>
</dbReference>
<organism evidence="10 11">
    <name type="scientific">Limulus polyphemus</name>
    <name type="common">Atlantic horseshoe crab</name>
    <dbReference type="NCBI Taxonomy" id="6850"/>
    <lineage>
        <taxon>Eukaryota</taxon>
        <taxon>Metazoa</taxon>
        <taxon>Ecdysozoa</taxon>
        <taxon>Arthropoda</taxon>
        <taxon>Chelicerata</taxon>
        <taxon>Merostomata</taxon>
        <taxon>Xiphosura</taxon>
        <taxon>Limulidae</taxon>
        <taxon>Limulus</taxon>
    </lineage>
</organism>
<feature type="non-terminal residue" evidence="11">
    <location>
        <position position="1"/>
    </location>
</feature>
<evidence type="ECO:0000313" key="11">
    <source>
        <dbReference type="RefSeq" id="XP_013780515.1"/>
    </source>
</evidence>
<dbReference type="SUPFAM" id="SSF55753">
    <property type="entry name" value="Actin depolymerizing proteins"/>
    <property type="match status" value="2"/>
</dbReference>
<keyword evidence="6" id="KW-0206">Cytoskeleton</keyword>
<comment type="similarity">
    <text evidence="2">Belongs to the actin-binding proteins ADF family. Twinfilin subfamily.</text>
</comment>
<evidence type="ECO:0000256" key="5">
    <source>
        <dbReference type="ARBA" id="ARBA00023203"/>
    </source>
</evidence>
<dbReference type="Pfam" id="PF00241">
    <property type="entry name" value="Cofilin_ADF"/>
    <property type="match status" value="2"/>
</dbReference>
<evidence type="ECO:0000259" key="9">
    <source>
        <dbReference type="PROSITE" id="PS51263"/>
    </source>
</evidence>
<dbReference type="CDD" id="cd11284">
    <property type="entry name" value="ADF_Twf-C_like"/>
    <property type="match status" value="1"/>
</dbReference>
<gene>
    <name evidence="11" type="primary">LOC106464890</name>
</gene>
<keyword evidence="4" id="KW-0677">Repeat</keyword>